<reference evidence="2 3" key="1">
    <citation type="submission" date="2019-09" db="EMBL/GenBank/DDBJ databases">
        <title>Draft genome of the ectomycorrhizal ascomycete Sphaerosporella brunnea.</title>
        <authorList>
            <consortium name="DOE Joint Genome Institute"/>
            <person name="Benucci G.M."/>
            <person name="Marozzi G."/>
            <person name="Antonielli L."/>
            <person name="Sanchez S."/>
            <person name="Marco P."/>
            <person name="Wang X."/>
            <person name="Falini L.B."/>
            <person name="Barry K."/>
            <person name="Haridas S."/>
            <person name="Lipzen A."/>
            <person name="Labutti K."/>
            <person name="Grigoriev I.V."/>
            <person name="Murat C."/>
            <person name="Martin F."/>
            <person name="Albertini E."/>
            <person name="Donnini D."/>
            <person name="Bonito G."/>
        </authorList>
    </citation>
    <scope>NUCLEOTIDE SEQUENCE [LARGE SCALE GENOMIC DNA]</scope>
    <source>
        <strain evidence="2 3">Sb_GMNB300</strain>
    </source>
</reference>
<protein>
    <recommendedName>
        <fullName evidence="4">F-box domain-containing protein</fullName>
    </recommendedName>
</protein>
<feature type="compositionally biased region" description="Low complexity" evidence="1">
    <location>
        <begin position="105"/>
        <end position="118"/>
    </location>
</feature>
<sequence>MPQVPLPPPRGPLAAVPNEHLDMVGSSLTDHTDIYHMQLVNRRLHRLINKWLCSLRLTGRWRPLTAMSGVKLTVNTSSNMPPRAREVPPAPPHVKNAADPRHAKNAAAPPRHAKNAAAVPTLDDLPHEPIVEIGKSLTRSRVIYHVMQTCRTMRAIFDNQLYRTAVSGSNRLKLGLTHNHAAVRRLLATGALAVGLEFYPYVRDGFVECTSMVNVGIELMDEEMARRRGADRAWPAAQGARRAGAPGQRPLRLGVDDGAVPRRPPDCVCSALSVRRRPSGRVCIARSL</sequence>
<dbReference type="InParanoid" id="A0A5J5F5W9"/>
<evidence type="ECO:0008006" key="4">
    <source>
        <dbReference type="Google" id="ProtNLM"/>
    </source>
</evidence>
<comment type="caution">
    <text evidence="2">The sequence shown here is derived from an EMBL/GenBank/DDBJ whole genome shotgun (WGS) entry which is preliminary data.</text>
</comment>
<dbReference type="Proteomes" id="UP000326924">
    <property type="component" value="Unassembled WGS sequence"/>
</dbReference>
<evidence type="ECO:0000256" key="1">
    <source>
        <dbReference type="SAM" id="MobiDB-lite"/>
    </source>
</evidence>
<accession>A0A5J5F5W9</accession>
<feature type="region of interest" description="Disordered" evidence="1">
    <location>
        <begin position="75"/>
        <end position="120"/>
    </location>
</feature>
<organism evidence="2 3">
    <name type="scientific">Sphaerosporella brunnea</name>
    <dbReference type="NCBI Taxonomy" id="1250544"/>
    <lineage>
        <taxon>Eukaryota</taxon>
        <taxon>Fungi</taxon>
        <taxon>Dikarya</taxon>
        <taxon>Ascomycota</taxon>
        <taxon>Pezizomycotina</taxon>
        <taxon>Pezizomycetes</taxon>
        <taxon>Pezizales</taxon>
        <taxon>Pyronemataceae</taxon>
        <taxon>Sphaerosporella</taxon>
    </lineage>
</organism>
<feature type="compositionally biased region" description="Low complexity" evidence="1">
    <location>
        <begin position="235"/>
        <end position="250"/>
    </location>
</feature>
<feature type="region of interest" description="Disordered" evidence="1">
    <location>
        <begin position="233"/>
        <end position="256"/>
    </location>
</feature>
<name>A0A5J5F5W9_9PEZI</name>
<dbReference type="AlphaFoldDB" id="A0A5J5F5W9"/>
<gene>
    <name evidence="2" type="ORF">FN846DRAFT_887342</name>
</gene>
<evidence type="ECO:0000313" key="3">
    <source>
        <dbReference type="Proteomes" id="UP000326924"/>
    </source>
</evidence>
<keyword evidence="3" id="KW-1185">Reference proteome</keyword>
<evidence type="ECO:0000313" key="2">
    <source>
        <dbReference type="EMBL" id="KAA8912222.1"/>
    </source>
</evidence>
<dbReference type="EMBL" id="VXIS01000026">
    <property type="protein sequence ID" value="KAA8912222.1"/>
    <property type="molecule type" value="Genomic_DNA"/>
</dbReference>
<proteinExistence type="predicted"/>